<protein>
    <recommendedName>
        <fullName evidence="5">Chromo domain-containing protein</fullName>
    </recommendedName>
</protein>
<gene>
    <name evidence="6" type="ORF">RIMI_LOCUS8090152</name>
</gene>
<keyword evidence="3" id="KW-0547">Nucleotide-binding</keyword>
<sequence length="327" mass="36755">MVPSVDPPAPVLVEGELEYIVEKILDSRVSRRKLQYLVKLKGYAQEDNSWVFASDVHAPDLVRAFHVAHPGRPGGSGKSTLTESLKSQLNAMLLKSPPDSINQWRKIFDSESSLIKRAYYAIGNYIGAAEIAKASITSPVIVDRFWHSTAAYAIATEVGGGICNLPDAHHDVYHWPQDLLQPDLVILLTVSDEERIRRIRKRGLEETKEEKELEDNSIFRQNPASFLFRSLSLPLGKPAAHPHGSRHGAEKAPERAVCPALTLFWVPYPPLQWQEKKDQDTVKEGRIRVEEVYKRMENPRCVIIDAGPSMENVLQEALSAIKKHCDL</sequence>
<dbReference type="InterPro" id="IPR039430">
    <property type="entry name" value="Thymidylate_kin-like_dom"/>
</dbReference>
<reference evidence="6" key="1">
    <citation type="submission" date="2023-07" db="EMBL/GenBank/DDBJ databases">
        <authorList>
            <person name="Stuckert A."/>
        </authorList>
    </citation>
    <scope>NUCLEOTIDE SEQUENCE</scope>
</reference>
<comment type="similarity">
    <text evidence="2">Belongs to the thymidylate kinase family.</text>
</comment>
<dbReference type="EMBL" id="CAUEEQ010015778">
    <property type="protein sequence ID" value="CAJ0939654.1"/>
    <property type="molecule type" value="Genomic_DNA"/>
</dbReference>
<dbReference type="SUPFAM" id="SSF52540">
    <property type="entry name" value="P-loop containing nucleoside triphosphate hydrolases"/>
    <property type="match status" value="1"/>
</dbReference>
<dbReference type="InterPro" id="IPR027417">
    <property type="entry name" value="P-loop_NTPase"/>
</dbReference>
<evidence type="ECO:0000313" key="6">
    <source>
        <dbReference type="EMBL" id="CAJ0939654.1"/>
    </source>
</evidence>
<comment type="caution">
    <text evidence="6">The sequence shown here is derived from an EMBL/GenBank/DDBJ whole genome shotgun (WGS) entry which is preliminary data.</text>
</comment>
<evidence type="ECO:0000256" key="2">
    <source>
        <dbReference type="ARBA" id="ARBA00009776"/>
    </source>
</evidence>
<dbReference type="PANTHER" id="PTHR10344">
    <property type="entry name" value="THYMIDYLATE KINASE"/>
    <property type="match status" value="1"/>
</dbReference>
<dbReference type="Gene3D" id="3.40.50.300">
    <property type="entry name" value="P-loop containing nucleotide triphosphate hydrolases"/>
    <property type="match status" value="1"/>
</dbReference>
<accession>A0ABN9LGV8</accession>
<keyword evidence="7" id="KW-1185">Reference proteome</keyword>
<dbReference type="InterPro" id="IPR000953">
    <property type="entry name" value="Chromo/chromo_shadow_dom"/>
</dbReference>
<feature type="domain" description="Chromo" evidence="5">
    <location>
        <begin position="19"/>
        <end position="66"/>
    </location>
</feature>
<dbReference type="Pfam" id="PF02223">
    <property type="entry name" value="Thymidylate_kin"/>
    <property type="match status" value="1"/>
</dbReference>
<evidence type="ECO:0000256" key="3">
    <source>
        <dbReference type="ARBA" id="ARBA00022741"/>
    </source>
</evidence>
<dbReference type="SMART" id="SM00298">
    <property type="entry name" value="CHROMO"/>
    <property type="match status" value="1"/>
</dbReference>
<evidence type="ECO:0000259" key="5">
    <source>
        <dbReference type="PROSITE" id="PS50013"/>
    </source>
</evidence>
<dbReference type="SUPFAM" id="SSF54160">
    <property type="entry name" value="Chromo domain-like"/>
    <property type="match status" value="1"/>
</dbReference>
<proteinExistence type="inferred from homology"/>
<name>A0ABN9LGV8_9NEOB</name>
<evidence type="ECO:0000256" key="1">
    <source>
        <dbReference type="ARBA" id="ARBA00004123"/>
    </source>
</evidence>
<evidence type="ECO:0000313" key="7">
    <source>
        <dbReference type="Proteomes" id="UP001176940"/>
    </source>
</evidence>
<dbReference type="Proteomes" id="UP001176940">
    <property type="component" value="Unassembled WGS sequence"/>
</dbReference>
<dbReference type="PROSITE" id="PS50013">
    <property type="entry name" value="CHROMO_2"/>
    <property type="match status" value="1"/>
</dbReference>
<dbReference type="Pfam" id="PF00385">
    <property type="entry name" value="Chromo"/>
    <property type="match status" value="1"/>
</dbReference>
<dbReference type="PANTHER" id="PTHR10344:SF4">
    <property type="entry name" value="UMP-CMP KINASE 2, MITOCHONDRIAL"/>
    <property type="match status" value="1"/>
</dbReference>
<evidence type="ECO:0000256" key="4">
    <source>
        <dbReference type="ARBA" id="ARBA00022840"/>
    </source>
</evidence>
<keyword evidence="4" id="KW-0067">ATP-binding</keyword>
<dbReference type="InterPro" id="IPR023780">
    <property type="entry name" value="Chromo_domain"/>
</dbReference>
<dbReference type="Gene3D" id="2.40.50.40">
    <property type="match status" value="1"/>
</dbReference>
<comment type="subcellular location">
    <subcellularLocation>
        <location evidence="1">Nucleus</location>
    </subcellularLocation>
</comment>
<dbReference type="InterPro" id="IPR016197">
    <property type="entry name" value="Chromo-like_dom_sf"/>
</dbReference>
<organism evidence="6 7">
    <name type="scientific">Ranitomeya imitator</name>
    <name type="common">mimic poison frog</name>
    <dbReference type="NCBI Taxonomy" id="111125"/>
    <lineage>
        <taxon>Eukaryota</taxon>
        <taxon>Metazoa</taxon>
        <taxon>Chordata</taxon>
        <taxon>Craniata</taxon>
        <taxon>Vertebrata</taxon>
        <taxon>Euteleostomi</taxon>
        <taxon>Amphibia</taxon>
        <taxon>Batrachia</taxon>
        <taxon>Anura</taxon>
        <taxon>Neobatrachia</taxon>
        <taxon>Hyloidea</taxon>
        <taxon>Dendrobatidae</taxon>
        <taxon>Dendrobatinae</taxon>
        <taxon>Ranitomeya</taxon>
    </lineage>
</organism>